<proteinExistence type="predicted"/>
<sequence>MSGEKLSEFGKGAKRNARLANRHAHAGDRIEHPGGNHDDMPRRGFNARHRTVPRLIDAFAPHPPSKKRMVRVMHGHKLPDMGRMTLRWPAGFTVSWKPSMTI</sequence>
<evidence type="ECO:0000313" key="2">
    <source>
        <dbReference type="EMBL" id="TQM89793.1"/>
    </source>
</evidence>
<dbReference type="Proteomes" id="UP000320582">
    <property type="component" value="Unassembled WGS sequence"/>
</dbReference>
<accession>A0A543K3X6</accession>
<comment type="caution">
    <text evidence="2">The sequence shown here is derived from an EMBL/GenBank/DDBJ whole genome shotgun (WGS) entry which is preliminary data.</text>
</comment>
<feature type="compositionally biased region" description="Basic and acidic residues" evidence="1">
    <location>
        <begin position="25"/>
        <end position="42"/>
    </location>
</feature>
<protein>
    <submittedName>
        <fullName evidence="2">Uncharacterized protein</fullName>
    </submittedName>
</protein>
<reference evidence="2 3" key="1">
    <citation type="submission" date="2019-06" db="EMBL/GenBank/DDBJ databases">
        <title>Genomic Encyclopedia of Archaeal and Bacterial Type Strains, Phase II (KMG-II): from individual species to whole genera.</title>
        <authorList>
            <person name="Goeker M."/>
        </authorList>
    </citation>
    <scope>NUCLEOTIDE SEQUENCE [LARGE SCALE GENOMIC DNA]</scope>
    <source>
        <strain evidence="2 3">DSM 18423</strain>
    </source>
</reference>
<dbReference type="EMBL" id="VFPT01000005">
    <property type="protein sequence ID" value="TQM89793.1"/>
    <property type="molecule type" value="Genomic_DNA"/>
</dbReference>
<organism evidence="2 3">
    <name type="scientific">Roseinatronobacter monicus</name>
    <dbReference type="NCBI Taxonomy" id="393481"/>
    <lineage>
        <taxon>Bacteria</taxon>
        <taxon>Pseudomonadati</taxon>
        <taxon>Pseudomonadota</taxon>
        <taxon>Alphaproteobacteria</taxon>
        <taxon>Rhodobacterales</taxon>
        <taxon>Paracoccaceae</taxon>
        <taxon>Roseinatronobacter</taxon>
    </lineage>
</organism>
<evidence type="ECO:0000313" key="3">
    <source>
        <dbReference type="Proteomes" id="UP000320582"/>
    </source>
</evidence>
<name>A0A543K3X6_9RHOB</name>
<feature type="compositionally biased region" description="Basic residues" evidence="1">
    <location>
        <begin position="12"/>
        <end position="24"/>
    </location>
</feature>
<feature type="region of interest" description="Disordered" evidence="1">
    <location>
        <begin position="1"/>
        <end position="45"/>
    </location>
</feature>
<keyword evidence="3" id="KW-1185">Reference proteome</keyword>
<evidence type="ECO:0000256" key="1">
    <source>
        <dbReference type="SAM" id="MobiDB-lite"/>
    </source>
</evidence>
<gene>
    <name evidence="2" type="ORF">BD293_4479</name>
</gene>
<dbReference type="AlphaFoldDB" id="A0A543K3X6"/>